<gene>
    <name evidence="1" type="ordered locus">Desaci_1231</name>
</gene>
<dbReference type="STRING" id="646529.Desaci_1231"/>
<sequence length="124" mass="14309">MDINNCNNLIYKLSNIDTDAQLQNVDVSFHLVSKQNEADNGYQTSEIQLSPDVVYWIKTNVIAMLNKLKQNHVFNVADYNHEIALKDRIAKLSLSVTPLGKKELLMNALRQADPEFSEKKRWEF</sequence>
<dbReference type="Proteomes" id="UP000002892">
    <property type="component" value="Chromosome"/>
</dbReference>
<dbReference type="HOGENOM" id="CLU_2000195_0_0_9"/>
<evidence type="ECO:0000313" key="2">
    <source>
        <dbReference type="Proteomes" id="UP000002892"/>
    </source>
</evidence>
<dbReference type="AlphaFoldDB" id="I4D387"/>
<dbReference type="EMBL" id="CP003639">
    <property type="protein sequence ID" value="AFM40261.1"/>
    <property type="molecule type" value="Genomic_DNA"/>
</dbReference>
<evidence type="ECO:0000313" key="1">
    <source>
        <dbReference type="EMBL" id="AFM40261.1"/>
    </source>
</evidence>
<keyword evidence="2" id="KW-1185">Reference proteome</keyword>
<reference evidence="1 2" key="1">
    <citation type="journal article" date="2012" name="J. Bacteriol.">
        <title>Complete genome sequences of Desulfosporosinus orientis DSM765T, Desulfosporosinus youngiae DSM17734T, Desulfosporosinus meridiei DSM13257T, and Desulfosporosinus acidiphilus DSM22704T.</title>
        <authorList>
            <person name="Pester M."/>
            <person name="Brambilla E."/>
            <person name="Alazard D."/>
            <person name="Rattei T."/>
            <person name="Weinmaier T."/>
            <person name="Han J."/>
            <person name="Lucas S."/>
            <person name="Lapidus A."/>
            <person name="Cheng J.F."/>
            <person name="Goodwin L."/>
            <person name="Pitluck S."/>
            <person name="Peters L."/>
            <person name="Ovchinnikova G."/>
            <person name="Teshima H."/>
            <person name="Detter J.C."/>
            <person name="Han C.S."/>
            <person name="Tapia R."/>
            <person name="Land M.L."/>
            <person name="Hauser L."/>
            <person name="Kyrpides N.C."/>
            <person name="Ivanova N.N."/>
            <person name="Pagani I."/>
            <person name="Huntmann M."/>
            <person name="Wei C.L."/>
            <person name="Davenport K.W."/>
            <person name="Daligault H."/>
            <person name="Chain P.S."/>
            <person name="Chen A."/>
            <person name="Mavromatis K."/>
            <person name="Markowitz V."/>
            <person name="Szeto E."/>
            <person name="Mikhailova N."/>
            <person name="Pati A."/>
            <person name="Wagner M."/>
            <person name="Woyke T."/>
            <person name="Ollivier B."/>
            <person name="Klenk H.P."/>
            <person name="Spring S."/>
            <person name="Loy A."/>
        </authorList>
    </citation>
    <scope>NUCLEOTIDE SEQUENCE [LARGE SCALE GENOMIC DNA]</scope>
    <source>
        <strain evidence="2">DSM 22704 / JCM 16185 / SJ4</strain>
    </source>
</reference>
<protein>
    <submittedName>
        <fullName evidence="1">Uncharacterized protein</fullName>
    </submittedName>
</protein>
<dbReference type="KEGG" id="dai:Desaci_1231"/>
<name>I4D387_DESAJ</name>
<proteinExistence type="predicted"/>
<organism evidence="1 2">
    <name type="scientific">Desulfosporosinus acidiphilus (strain DSM 22704 / JCM 16185 / SJ4)</name>
    <dbReference type="NCBI Taxonomy" id="646529"/>
    <lineage>
        <taxon>Bacteria</taxon>
        <taxon>Bacillati</taxon>
        <taxon>Bacillota</taxon>
        <taxon>Clostridia</taxon>
        <taxon>Eubacteriales</taxon>
        <taxon>Desulfitobacteriaceae</taxon>
        <taxon>Desulfosporosinus</taxon>
    </lineage>
</organism>
<dbReference type="RefSeq" id="WP_014826268.1">
    <property type="nucleotide sequence ID" value="NC_018068.1"/>
</dbReference>
<accession>I4D387</accession>